<feature type="domain" description="NodB homology" evidence="3">
    <location>
        <begin position="25"/>
        <end position="214"/>
    </location>
</feature>
<dbReference type="Pfam" id="PF01522">
    <property type="entry name" value="Polysacc_deac_1"/>
    <property type="match status" value="1"/>
</dbReference>
<dbReference type="InterPro" id="IPR051398">
    <property type="entry name" value="Polysacch_Deacetylase"/>
</dbReference>
<protein>
    <submittedName>
        <fullName evidence="4">Polysaccharide deacetylase family protein</fullName>
    </submittedName>
</protein>
<dbReference type="RefSeq" id="WP_341582081.1">
    <property type="nucleotide sequence ID" value="NZ_CP101118.1"/>
</dbReference>
<dbReference type="PROSITE" id="PS51677">
    <property type="entry name" value="NODB"/>
    <property type="match status" value="1"/>
</dbReference>
<dbReference type="PANTHER" id="PTHR34216:SF3">
    <property type="entry name" value="POLY-BETA-1,6-N-ACETYL-D-GLUCOSAMINE N-DEACETYLASE"/>
    <property type="match status" value="1"/>
</dbReference>
<comment type="subcellular location">
    <subcellularLocation>
        <location evidence="1">Secreted</location>
    </subcellularLocation>
</comment>
<reference evidence="4 5" key="1">
    <citation type="submission" date="2022-07" db="EMBL/GenBank/DDBJ databases">
        <title>A copper resistant bacterium isolated from sediment samples of deep sea hydrothermal areas.</title>
        <authorList>
            <person name="Zeng X."/>
        </authorList>
    </citation>
    <scope>NUCLEOTIDE SEQUENCE [LARGE SCALE GENOMIC DNA]</scope>
    <source>
        <strain evidence="5">CuT 6</strain>
    </source>
</reference>
<dbReference type="Proteomes" id="UP001475781">
    <property type="component" value="Chromosome"/>
</dbReference>
<dbReference type="InterPro" id="IPR011330">
    <property type="entry name" value="Glyco_hydro/deAcase_b/a-brl"/>
</dbReference>
<dbReference type="InterPro" id="IPR002509">
    <property type="entry name" value="NODB_dom"/>
</dbReference>
<evidence type="ECO:0000313" key="5">
    <source>
        <dbReference type="Proteomes" id="UP001475781"/>
    </source>
</evidence>
<name>A0ABZ2W3H9_9GAMM</name>
<accession>A0ABZ2W3H9</accession>
<dbReference type="Gene3D" id="3.20.20.370">
    <property type="entry name" value="Glycoside hydrolase/deacetylase"/>
    <property type="match status" value="1"/>
</dbReference>
<keyword evidence="2" id="KW-0732">Signal</keyword>
<keyword evidence="5" id="KW-1185">Reference proteome</keyword>
<dbReference type="EMBL" id="CP101118">
    <property type="protein sequence ID" value="WZF89314.1"/>
    <property type="molecule type" value="Genomic_DNA"/>
</dbReference>
<gene>
    <name evidence="4" type="ORF">NLK58_03615</name>
</gene>
<dbReference type="PANTHER" id="PTHR34216">
    <property type="match status" value="1"/>
</dbReference>
<evidence type="ECO:0000259" key="3">
    <source>
        <dbReference type="PROSITE" id="PS51677"/>
    </source>
</evidence>
<proteinExistence type="predicted"/>
<evidence type="ECO:0000256" key="2">
    <source>
        <dbReference type="ARBA" id="ARBA00022729"/>
    </source>
</evidence>
<evidence type="ECO:0000313" key="4">
    <source>
        <dbReference type="EMBL" id="WZF89314.1"/>
    </source>
</evidence>
<dbReference type="SUPFAM" id="SSF88713">
    <property type="entry name" value="Glycoside hydrolase/deacetylase"/>
    <property type="match status" value="1"/>
</dbReference>
<organism evidence="4 5">
    <name type="scientific">Marinobacter metalliresistant</name>
    <dbReference type="NCBI Taxonomy" id="2961995"/>
    <lineage>
        <taxon>Bacteria</taxon>
        <taxon>Pseudomonadati</taxon>
        <taxon>Pseudomonadota</taxon>
        <taxon>Gammaproteobacteria</taxon>
        <taxon>Pseudomonadales</taxon>
        <taxon>Marinobacteraceae</taxon>
        <taxon>Marinobacter</taxon>
    </lineage>
</organism>
<sequence>MITEILDSDVKICTLDQLLSPTIDNALAITFDDGMRSVYSNALPVLKDTNIPSHLYLTTGHVGGKNNWPTQPAGAPAFEMMNWEEIEACVEAGMQIENHTVSHPNLCQLDHQQIEDECETADLSIEKQFGRRPRHFAYPYGLYDARVAGIVGPKYQTCVTTALLPLGRKLRAAELPRLDSYYLQNRRNYRRFFSPTANSYLLLRHGLRVFRSMI</sequence>
<dbReference type="CDD" id="cd10918">
    <property type="entry name" value="CE4_NodB_like_5s_6s"/>
    <property type="match status" value="1"/>
</dbReference>
<evidence type="ECO:0000256" key="1">
    <source>
        <dbReference type="ARBA" id="ARBA00004613"/>
    </source>
</evidence>